<evidence type="ECO:0000256" key="4">
    <source>
        <dbReference type="RuleBase" id="RU003465"/>
    </source>
</evidence>
<reference evidence="6" key="2">
    <citation type="journal article" date="2007" name="Science">
        <title>Draft genome sequence of the sexually transmitted pathogen Trichomonas vaginalis.</title>
        <authorList>
            <person name="Carlton J.M."/>
            <person name="Hirt R.P."/>
            <person name="Silva J.C."/>
            <person name="Delcher A.L."/>
            <person name="Schatz M."/>
            <person name="Zhao Q."/>
            <person name="Wortman J.R."/>
            <person name="Bidwell S.L."/>
            <person name="Alsmark U.C.M."/>
            <person name="Besteiro S."/>
            <person name="Sicheritz-Ponten T."/>
            <person name="Noel C.J."/>
            <person name="Dacks J.B."/>
            <person name="Foster P.G."/>
            <person name="Simillion C."/>
            <person name="Van de Peer Y."/>
            <person name="Miranda-Saavedra D."/>
            <person name="Barton G.J."/>
            <person name="Westrop G.D."/>
            <person name="Mueller S."/>
            <person name="Dessi D."/>
            <person name="Fiori P.L."/>
            <person name="Ren Q."/>
            <person name="Paulsen I."/>
            <person name="Zhang H."/>
            <person name="Bastida-Corcuera F.D."/>
            <person name="Simoes-Barbosa A."/>
            <person name="Brown M.T."/>
            <person name="Hayes R.D."/>
            <person name="Mukherjee M."/>
            <person name="Okumura C.Y."/>
            <person name="Schneider R."/>
            <person name="Smith A.J."/>
            <person name="Vanacova S."/>
            <person name="Villalvazo M."/>
            <person name="Haas B.J."/>
            <person name="Pertea M."/>
            <person name="Feldblyum T.V."/>
            <person name="Utterback T.R."/>
            <person name="Shu C.L."/>
            <person name="Osoegawa K."/>
            <person name="de Jong P.J."/>
            <person name="Hrdy I."/>
            <person name="Horvathova L."/>
            <person name="Zubacova Z."/>
            <person name="Dolezal P."/>
            <person name="Malik S.B."/>
            <person name="Logsdon J.M. Jr."/>
            <person name="Henze K."/>
            <person name="Gupta A."/>
            <person name="Wang C.C."/>
            <person name="Dunne R.L."/>
            <person name="Upcroft J.A."/>
            <person name="Upcroft P."/>
            <person name="White O."/>
            <person name="Salzberg S.L."/>
            <person name="Tang P."/>
            <person name="Chiu C.-H."/>
            <person name="Lee Y.-S."/>
            <person name="Embley T.M."/>
            <person name="Coombs G.H."/>
            <person name="Mottram J.C."/>
            <person name="Tachezy J."/>
            <person name="Fraser-Liggett C.M."/>
            <person name="Johnson P.J."/>
        </authorList>
    </citation>
    <scope>NUCLEOTIDE SEQUENCE [LARGE SCALE GENOMIC DNA]</scope>
    <source>
        <strain evidence="6">G3</strain>
    </source>
</reference>
<dbReference type="Proteomes" id="UP000001542">
    <property type="component" value="Unassembled WGS sequence"/>
</dbReference>
<dbReference type="STRING" id="5722.A2DIE6"/>
<dbReference type="InterPro" id="IPR036457">
    <property type="entry name" value="PPM-type-like_dom_sf"/>
</dbReference>
<feature type="domain" description="PPM-type phosphatase" evidence="5">
    <location>
        <begin position="301"/>
        <end position="538"/>
    </location>
</feature>
<dbReference type="FunFam" id="3.80.10.10:FF:002495">
    <property type="entry name" value="Protein phosphatase 2C, putative"/>
    <property type="match status" value="1"/>
</dbReference>
<dbReference type="OrthoDB" id="10264738at2759"/>
<dbReference type="PROSITE" id="PS01032">
    <property type="entry name" value="PPM_1"/>
    <property type="match status" value="1"/>
</dbReference>
<dbReference type="eggNOG" id="KOG0698">
    <property type="taxonomic scope" value="Eukaryota"/>
</dbReference>
<keyword evidence="3 4" id="KW-0904">Protein phosphatase</keyword>
<dbReference type="Gene3D" id="3.60.40.10">
    <property type="entry name" value="PPM-type phosphatase domain"/>
    <property type="match status" value="1"/>
</dbReference>
<dbReference type="CDD" id="cd00143">
    <property type="entry name" value="PP2Cc"/>
    <property type="match status" value="1"/>
</dbReference>
<sequence length="551" mass="61485">MGNGVSACDSSKLANTEARVFFDKIVAVYSNLPDQYQKDKNLVRLVVSIYESMKILPDTDTSFGITITGRNAGNLFLKRLMPLLHTLPDNLTKVSFRGSDLSEESIPYLIHFILNTPHLEQLDLSENNLGHQSKTVFEIITAHEHLTSLIMEECHIDDTATKAIINLLSNNTILQTFRLESTNLCKESINEVFKALKNNKSITVATLGDSLLVEVNEVTERNKYAKTLTDQICMSPFKRNFANKMNAYKSIKGREMLAGRARQKEESRKANPDMFQKLETTDERARQIDTIETAASLQRFRSGKAEMIGRRPNMEDVSIIVDKCPSEKGIMYGIFDGHGGREAAEFAGEHLPKNIADRYSRQPLDEALINSFKFLQIDMKNWCVYVGCTACLAMIEGRNLTVANIGDTRAVLCRGGKAIRLSFDHKPGLPEETAYIQSKGSFVRDGRVGGMLAVSRAFGDGFLGDAVNPTPYISHIELTNEDLFLIIACDGVWDVIMDQEACDLIMPEVDQLTAAMKLRDAAYDKDSQDNISVIVVNLKDTLLKESEAEAQ</sequence>
<gene>
    <name evidence="6" type="ORF">TVAG_177940</name>
</gene>
<comment type="similarity">
    <text evidence="4">Belongs to the PP2C family.</text>
</comment>
<evidence type="ECO:0000256" key="3">
    <source>
        <dbReference type="ARBA" id="ARBA00022912"/>
    </source>
</evidence>
<dbReference type="AlphaFoldDB" id="A2DIE6"/>
<dbReference type="InterPro" id="IPR015655">
    <property type="entry name" value="PP2C"/>
</dbReference>
<dbReference type="RefSeq" id="XP_001580736.1">
    <property type="nucleotide sequence ID" value="XM_001580686.1"/>
</dbReference>
<keyword evidence="2 4" id="KW-0378">Hydrolase</keyword>
<name>A2DIE6_TRIV3</name>
<dbReference type="InterPro" id="IPR032675">
    <property type="entry name" value="LRR_dom_sf"/>
</dbReference>
<reference evidence="6" key="1">
    <citation type="submission" date="2006-10" db="EMBL/GenBank/DDBJ databases">
        <authorList>
            <person name="Amadeo P."/>
            <person name="Zhao Q."/>
            <person name="Wortman J."/>
            <person name="Fraser-Liggett C."/>
            <person name="Carlton J."/>
        </authorList>
    </citation>
    <scope>NUCLEOTIDE SEQUENCE</scope>
    <source>
        <strain evidence="6">G3</strain>
    </source>
</reference>
<dbReference type="PROSITE" id="PS51746">
    <property type="entry name" value="PPM_2"/>
    <property type="match status" value="1"/>
</dbReference>
<dbReference type="Pfam" id="PF00481">
    <property type="entry name" value="PP2C"/>
    <property type="match status" value="1"/>
</dbReference>
<dbReference type="Gene3D" id="3.80.10.10">
    <property type="entry name" value="Ribonuclease Inhibitor"/>
    <property type="match status" value="1"/>
</dbReference>
<dbReference type="InterPro" id="IPR001932">
    <property type="entry name" value="PPM-type_phosphatase-like_dom"/>
</dbReference>
<evidence type="ECO:0000256" key="2">
    <source>
        <dbReference type="ARBA" id="ARBA00022801"/>
    </source>
</evidence>
<evidence type="ECO:0000313" key="6">
    <source>
        <dbReference type="EMBL" id="EAY19750.1"/>
    </source>
</evidence>
<keyword evidence="1" id="KW-0479">Metal-binding</keyword>
<dbReference type="KEGG" id="tva:5465284"/>
<dbReference type="PANTHER" id="PTHR47992">
    <property type="entry name" value="PROTEIN PHOSPHATASE"/>
    <property type="match status" value="1"/>
</dbReference>
<protein>
    <submittedName>
        <fullName evidence="6">Protein phosphatase 2C, putative</fullName>
    </submittedName>
</protein>
<dbReference type="GO" id="GO:0004722">
    <property type="term" value="F:protein serine/threonine phosphatase activity"/>
    <property type="evidence" value="ECO:0000318"/>
    <property type="project" value="GO_Central"/>
</dbReference>
<evidence type="ECO:0000259" key="5">
    <source>
        <dbReference type="PROSITE" id="PS51746"/>
    </source>
</evidence>
<evidence type="ECO:0000313" key="7">
    <source>
        <dbReference type="Proteomes" id="UP000001542"/>
    </source>
</evidence>
<dbReference type="SUPFAM" id="SSF81606">
    <property type="entry name" value="PP2C-like"/>
    <property type="match status" value="1"/>
</dbReference>
<dbReference type="VEuPathDB" id="TrichDB:TVAGG3_0601560"/>
<keyword evidence="7" id="KW-1185">Reference proteome</keyword>
<accession>A2DIE6</accession>
<organism evidence="6 7">
    <name type="scientific">Trichomonas vaginalis (strain ATCC PRA-98 / G3)</name>
    <dbReference type="NCBI Taxonomy" id="412133"/>
    <lineage>
        <taxon>Eukaryota</taxon>
        <taxon>Metamonada</taxon>
        <taxon>Parabasalia</taxon>
        <taxon>Trichomonadida</taxon>
        <taxon>Trichomonadidae</taxon>
        <taxon>Trichomonas</taxon>
    </lineage>
</organism>
<dbReference type="EMBL" id="DS113204">
    <property type="protein sequence ID" value="EAY19750.1"/>
    <property type="molecule type" value="Genomic_DNA"/>
</dbReference>
<dbReference type="GO" id="GO:0007165">
    <property type="term" value="P:signal transduction"/>
    <property type="evidence" value="ECO:0000318"/>
    <property type="project" value="GO_Central"/>
</dbReference>
<dbReference type="VEuPathDB" id="TrichDB:TVAG_177940"/>
<proteinExistence type="inferred from homology"/>
<dbReference type="SMR" id="A2DIE6"/>
<dbReference type="InterPro" id="IPR000222">
    <property type="entry name" value="PP2C_BS"/>
</dbReference>
<dbReference type="FunFam" id="3.60.40.10:FF:000035">
    <property type="entry name" value="Leucine rich repeat protein phosphatase 2c domain containing protein"/>
    <property type="match status" value="1"/>
</dbReference>
<dbReference type="SUPFAM" id="SSF52047">
    <property type="entry name" value="RNI-like"/>
    <property type="match status" value="1"/>
</dbReference>
<dbReference type="GO" id="GO:0046872">
    <property type="term" value="F:metal ion binding"/>
    <property type="evidence" value="ECO:0007669"/>
    <property type="project" value="UniProtKB-KW"/>
</dbReference>
<evidence type="ECO:0000256" key="1">
    <source>
        <dbReference type="ARBA" id="ARBA00022723"/>
    </source>
</evidence>
<dbReference type="InParanoid" id="A2DIE6"/>
<dbReference type="SMART" id="SM00332">
    <property type="entry name" value="PP2Cc"/>
    <property type="match status" value="1"/>
</dbReference>